<evidence type="ECO:0000256" key="1">
    <source>
        <dbReference type="ARBA" id="ARBA00003548"/>
    </source>
</evidence>
<evidence type="ECO:0000313" key="6">
    <source>
        <dbReference type="EMBL" id="CCC67716.1"/>
    </source>
</evidence>
<reference key="2">
    <citation type="submission" date="2011-08" db="EMBL/GenBank/DDBJ databases">
        <title>Genome sequence of Naumovozyma castellii.</title>
        <authorList>
            <person name="Gordon J.L."/>
            <person name="Armisen D."/>
            <person name="Proux-Wera E."/>
            <person name="OhEigeartaigh S.S."/>
            <person name="Byrne K.P."/>
            <person name="Wolfe K.H."/>
        </authorList>
    </citation>
    <scope>NUCLEOTIDE SEQUENCE</scope>
    <source>
        <strain>Type strain:CBS 4309</strain>
    </source>
</reference>
<accession>G0V8B8</accession>
<organism evidence="6 7">
    <name type="scientific">Naumovozyma castellii</name>
    <name type="common">Yeast</name>
    <name type="synonym">Saccharomyces castellii</name>
    <dbReference type="NCBI Taxonomy" id="27288"/>
    <lineage>
        <taxon>Eukaryota</taxon>
        <taxon>Fungi</taxon>
        <taxon>Dikarya</taxon>
        <taxon>Ascomycota</taxon>
        <taxon>Saccharomycotina</taxon>
        <taxon>Saccharomycetes</taxon>
        <taxon>Saccharomycetales</taxon>
        <taxon>Saccharomycetaceae</taxon>
        <taxon>Naumovozyma</taxon>
    </lineage>
</organism>
<name>G0V8B8_NAUCA</name>
<dbReference type="FunCoup" id="G0V8B8">
    <property type="interactions" value="42"/>
</dbReference>
<comment type="similarity">
    <text evidence="3">Belongs to the RRG8 family.</text>
</comment>
<dbReference type="InterPro" id="IPR031415">
    <property type="entry name" value="Rrg8"/>
</dbReference>
<keyword evidence="5" id="KW-0496">Mitochondrion</keyword>
<dbReference type="KEGG" id="ncs:NCAS_0A11580"/>
<dbReference type="GeneID" id="96901195"/>
<keyword evidence="7" id="KW-1185">Reference proteome</keyword>
<protein>
    <recommendedName>
        <fullName evidence="4">Required for respiratory growth protein 8, mitochondrial</fullName>
    </recommendedName>
</protein>
<sequence>MGHAGNAIKKLLDTRVTALKHAPLDLPPITSPLLISFERWSDKRKKLFFDDEETMKSSNVHNLNLKDNLFANLLSAPMRSEKLTRVKLPKDMLMQLNLETTESSSSKTRLRLNATINHKRRGRSSYVINSCRILDQNRKMVNSWLPMPPSISSVQYFEIPDVEIPTDLFSKYGDDLFAILLKSLEKRDSAHSTKTTNQINDWDVILTNDKERNSMVALMKVLINGADNTLINFNLPSFAENEWEEIRKVNNLLYEDGVVLKSNGDENTIKLLYKYIMYSI</sequence>
<reference evidence="6 7" key="1">
    <citation type="journal article" date="2011" name="Proc. Natl. Acad. Sci. U.S.A.">
        <title>Evolutionary erosion of yeast sex chromosomes by mating-type switching accidents.</title>
        <authorList>
            <person name="Gordon J.L."/>
            <person name="Armisen D."/>
            <person name="Proux-Wera E."/>
            <person name="Oheigeartaigh S.S."/>
            <person name="Byrne K.P."/>
            <person name="Wolfe K.H."/>
        </authorList>
    </citation>
    <scope>NUCLEOTIDE SEQUENCE [LARGE SCALE GENOMIC DNA]</scope>
    <source>
        <strain evidence="7">ATCC 76901 / BCRC 22586 / CBS 4309 / NBRC 1992 / NRRL Y-12630</strain>
    </source>
</reference>
<proteinExistence type="inferred from homology"/>
<dbReference type="Pfam" id="PF17068">
    <property type="entry name" value="RRG8"/>
    <property type="match status" value="1"/>
</dbReference>
<comment type="subcellular location">
    <subcellularLocation>
        <location evidence="2">Mitochondrion</location>
    </subcellularLocation>
</comment>
<dbReference type="eggNOG" id="ENOG502S46Y">
    <property type="taxonomic scope" value="Eukaryota"/>
</dbReference>
<dbReference type="HOGENOM" id="CLU_090059_0_0_1"/>
<dbReference type="OMA" id="FHRWAGK"/>
<dbReference type="GO" id="GO:0005739">
    <property type="term" value="C:mitochondrion"/>
    <property type="evidence" value="ECO:0007669"/>
    <property type="project" value="UniProtKB-SubCell"/>
</dbReference>
<gene>
    <name evidence="6" type="primary">NCAS0A11580</name>
    <name evidence="6" type="ordered locus">NCAS_0A11580</name>
</gene>
<dbReference type="EMBL" id="HE576752">
    <property type="protein sequence ID" value="CCC67716.1"/>
    <property type="molecule type" value="Genomic_DNA"/>
</dbReference>
<evidence type="ECO:0000256" key="3">
    <source>
        <dbReference type="ARBA" id="ARBA00006716"/>
    </source>
</evidence>
<evidence type="ECO:0000256" key="4">
    <source>
        <dbReference type="ARBA" id="ARBA00013944"/>
    </source>
</evidence>
<dbReference type="Proteomes" id="UP000001640">
    <property type="component" value="Chromosome 1"/>
</dbReference>
<comment type="function">
    <text evidence="1">Required for respiratory activity and maintenance and expression of the mitochondrial genome.</text>
</comment>
<dbReference type="InParanoid" id="G0V8B8"/>
<dbReference type="RefSeq" id="XP_003674097.1">
    <property type="nucleotide sequence ID" value="XM_003674049.1"/>
</dbReference>
<evidence type="ECO:0000256" key="2">
    <source>
        <dbReference type="ARBA" id="ARBA00004173"/>
    </source>
</evidence>
<dbReference type="STRING" id="1064592.G0V8B8"/>
<dbReference type="AlphaFoldDB" id="G0V8B8"/>
<evidence type="ECO:0000256" key="5">
    <source>
        <dbReference type="ARBA" id="ARBA00023128"/>
    </source>
</evidence>
<evidence type="ECO:0000313" key="7">
    <source>
        <dbReference type="Proteomes" id="UP000001640"/>
    </source>
</evidence>
<dbReference type="OrthoDB" id="4035333at2759"/>